<evidence type="ECO:0000256" key="1">
    <source>
        <dbReference type="ARBA" id="ARBA00010641"/>
    </source>
</evidence>
<dbReference type="Gene3D" id="1.10.1740.10">
    <property type="match status" value="1"/>
</dbReference>
<evidence type="ECO:0000259" key="6">
    <source>
        <dbReference type="Pfam" id="PF08281"/>
    </source>
</evidence>
<dbReference type="Gene3D" id="1.10.10.10">
    <property type="entry name" value="Winged helix-like DNA-binding domain superfamily/Winged helix DNA-binding domain"/>
    <property type="match status" value="1"/>
</dbReference>
<comment type="caution">
    <text evidence="7">The sequence shown here is derived from an EMBL/GenBank/DDBJ whole genome shotgun (WGS) entry which is preliminary data.</text>
</comment>
<dbReference type="GO" id="GO:0003677">
    <property type="term" value="F:DNA binding"/>
    <property type="evidence" value="ECO:0007669"/>
    <property type="project" value="InterPro"/>
</dbReference>
<feature type="domain" description="RNA polymerase sigma factor 70 region 4 type 2" evidence="6">
    <location>
        <begin position="121"/>
        <end position="169"/>
    </location>
</feature>
<name>A0A0N8NSV6_9CLOT</name>
<proteinExistence type="inferred from homology"/>
<evidence type="ECO:0000259" key="5">
    <source>
        <dbReference type="Pfam" id="PF04542"/>
    </source>
</evidence>
<dbReference type="OrthoDB" id="9795666at2"/>
<dbReference type="GO" id="GO:0006352">
    <property type="term" value="P:DNA-templated transcription initiation"/>
    <property type="evidence" value="ECO:0007669"/>
    <property type="project" value="InterPro"/>
</dbReference>
<evidence type="ECO:0000256" key="3">
    <source>
        <dbReference type="ARBA" id="ARBA00023082"/>
    </source>
</evidence>
<protein>
    <submittedName>
        <fullName evidence="7">ECF RNA polymerase sigma factor SigW</fullName>
    </submittedName>
</protein>
<dbReference type="InterPro" id="IPR013324">
    <property type="entry name" value="RNA_pol_sigma_r3/r4-like"/>
</dbReference>
<dbReference type="InterPro" id="IPR039425">
    <property type="entry name" value="RNA_pol_sigma-70-like"/>
</dbReference>
<dbReference type="InterPro" id="IPR014284">
    <property type="entry name" value="RNA_pol_sigma-70_dom"/>
</dbReference>
<keyword evidence="2" id="KW-0805">Transcription regulation</keyword>
<organism evidence="7 8">
    <name type="scientific">Oxobacter pfennigii</name>
    <dbReference type="NCBI Taxonomy" id="36849"/>
    <lineage>
        <taxon>Bacteria</taxon>
        <taxon>Bacillati</taxon>
        <taxon>Bacillota</taxon>
        <taxon>Clostridia</taxon>
        <taxon>Eubacteriales</taxon>
        <taxon>Clostridiaceae</taxon>
        <taxon>Oxobacter</taxon>
    </lineage>
</organism>
<dbReference type="Proteomes" id="UP000050326">
    <property type="component" value="Unassembled WGS sequence"/>
</dbReference>
<gene>
    <name evidence="7" type="primary">sigW_4</name>
    <name evidence="7" type="ORF">OXPF_33460</name>
</gene>
<dbReference type="RefSeq" id="WP_054876339.1">
    <property type="nucleotide sequence ID" value="NZ_LKET01000043.1"/>
</dbReference>
<accession>A0A0N8NSV6</accession>
<dbReference type="SUPFAM" id="SSF88659">
    <property type="entry name" value="Sigma3 and sigma4 domains of RNA polymerase sigma factors"/>
    <property type="match status" value="1"/>
</dbReference>
<keyword evidence="8" id="KW-1185">Reference proteome</keyword>
<dbReference type="CDD" id="cd06171">
    <property type="entry name" value="Sigma70_r4"/>
    <property type="match status" value="1"/>
</dbReference>
<dbReference type="SUPFAM" id="SSF88946">
    <property type="entry name" value="Sigma2 domain of RNA polymerase sigma factors"/>
    <property type="match status" value="1"/>
</dbReference>
<dbReference type="PANTHER" id="PTHR43133">
    <property type="entry name" value="RNA POLYMERASE ECF-TYPE SIGMA FACTO"/>
    <property type="match status" value="1"/>
</dbReference>
<keyword evidence="3" id="KW-0731">Sigma factor</keyword>
<dbReference type="InterPro" id="IPR013325">
    <property type="entry name" value="RNA_pol_sigma_r2"/>
</dbReference>
<dbReference type="GO" id="GO:0016987">
    <property type="term" value="F:sigma factor activity"/>
    <property type="evidence" value="ECO:0007669"/>
    <property type="project" value="UniProtKB-KW"/>
</dbReference>
<dbReference type="InterPro" id="IPR036388">
    <property type="entry name" value="WH-like_DNA-bd_sf"/>
</dbReference>
<dbReference type="STRING" id="36849.OXPF_33460"/>
<evidence type="ECO:0000256" key="4">
    <source>
        <dbReference type="ARBA" id="ARBA00023163"/>
    </source>
</evidence>
<keyword evidence="4" id="KW-0804">Transcription</keyword>
<dbReference type="InterPro" id="IPR013249">
    <property type="entry name" value="RNA_pol_sigma70_r4_t2"/>
</dbReference>
<feature type="domain" description="RNA polymerase sigma-70 region 2" evidence="5">
    <location>
        <begin position="26"/>
        <end position="90"/>
    </location>
</feature>
<dbReference type="PANTHER" id="PTHR43133:SF51">
    <property type="entry name" value="RNA POLYMERASE SIGMA FACTOR"/>
    <property type="match status" value="1"/>
</dbReference>
<evidence type="ECO:0000256" key="2">
    <source>
        <dbReference type="ARBA" id="ARBA00023015"/>
    </source>
</evidence>
<dbReference type="Pfam" id="PF08281">
    <property type="entry name" value="Sigma70_r4_2"/>
    <property type="match status" value="1"/>
</dbReference>
<sequence>MPVTYLRDRDIVEGIINGENAAFESLVEVYGDRTLRVCYLILRDLQAAEDAVQETFIQVYRNISKFHGNSSLYTWIYKIAVNKCRDFLRKDMQYPSIDGTDIKCEVDIENEVIEKLDREKIKSLVFSMPAIYREVITLFYFEDMPIKDICSILDEGEGTVKSKLHRARNLLKKTLAEEGIQYGKG</sequence>
<dbReference type="EMBL" id="LKET01000043">
    <property type="protein sequence ID" value="KPU43096.1"/>
    <property type="molecule type" value="Genomic_DNA"/>
</dbReference>
<comment type="similarity">
    <text evidence="1">Belongs to the sigma-70 factor family. ECF subfamily.</text>
</comment>
<dbReference type="AlphaFoldDB" id="A0A0N8NSV6"/>
<dbReference type="NCBIfam" id="TIGR02937">
    <property type="entry name" value="sigma70-ECF"/>
    <property type="match status" value="1"/>
</dbReference>
<dbReference type="InterPro" id="IPR007627">
    <property type="entry name" value="RNA_pol_sigma70_r2"/>
</dbReference>
<evidence type="ECO:0000313" key="8">
    <source>
        <dbReference type="Proteomes" id="UP000050326"/>
    </source>
</evidence>
<reference evidence="7 8" key="1">
    <citation type="submission" date="2015-09" db="EMBL/GenBank/DDBJ databases">
        <title>Genome sequence of Oxobacter pfennigii DSM 3222.</title>
        <authorList>
            <person name="Poehlein A."/>
            <person name="Bengelsdorf F.R."/>
            <person name="Schiel-Bengelsdorf B."/>
            <person name="Duerre P."/>
            <person name="Daniel R."/>
        </authorList>
    </citation>
    <scope>NUCLEOTIDE SEQUENCE [LARGE SCALE GENOMIC DNA]</scope>
    <source>
        <strain evidence="7 8">DSM 3222</strain>
    </source>
</reference>
<dbReference type="Pfam" id="PF04542">
    <property type="entry name" value="Sigma70_r2"/>
    <property type="match status" value="1"/>
</dbReference>
<evidence type="ECO:0000313" key="7">
    <source>
        <dbReference type="EMBL" id="KPU43096.1"/>
    </source>
</evidence>